<keyword evidence="3" id="KW-0949">S-adenosyl-L-methionine</keyword>
<accession>A0A7I7QWE0</accession>
<name>A0A7I7QWE0_9MYCO</name>
<dbReference type="AlphaFoldDB" id="A0A7I7QWE0"/>
<dbReference type="EMBL" id="AP022588">
    <property type="protein sequence ID" value="BBY30226.1"/>
    <property type="molecule type" value="Genomic_DNA"/>
</dbReference>
<organism evidence="5 6">
    <name type="scientific">Mycolicibacterium sediminis</name>
    <dbReference type="NCBI Taxonomy" id="1286180"/>
    <lineage>
        <taxon>Bacteria</taxon>
        <taxon>Bacillati</taxon>
        <taxon>Actinomycetota</taxon>
        <taxon>Actinomycetes</taxon>
        <taxon>Mycobacteriales</taxon>
        <taxon>Mycobacteriaceae</taxon>
        <taxon>Mycolicibacterium</taxon>
    </lineage>
</organism>
<dbReference type="PANTHER" id="PTHR43464">
    <property type="entry name" value="METHYLTRANSFERASE"/>
    <property type="match status" value="1"/>
</dbReference>
<evidence type="ECO:0000256" key="3">
    <source>
        <dbReference type="ARBA" id="ARBA00022691"/>
    </source>
</evidence>
<reference evidence="5 6" key="1">
    <citation type="journal article" date="2019" name="Emerg. Microbes Infect.">
        <title>Comprehensive subspecies identification of 175 nontuberculous mycobacteria species based on 7547 genomic profiles.</title>
        <authorList>
            <person name="Matsumoto Y."/>
            <person name="Kinjo T."/>
            <person name="Motooka D."/>
            <person name="Nabeya D."/>
            <person name="Jung N."/>
            <person name="Uechi K."/>
            <person name="Horii T."/>
            <person name="Iida T."/>
            <person name="Fujita J."/>
            <person name="Nakamura S."/>
        </authorList>
    </citation>
    <scope>NUCLEOTIDE SEQUENCE [LARGE SCALE GENOMIC DNA]</scope>
    <source>
        <strain evidence="5 6">JCM 17899</strain>
    </source>
</reference>
<keyword evidence="1 5" id="KW-0489">Methyltransferase</keyword>
<dbReference type="InterPro" id="IPR029063">
    <property type="entry name" value="SAM-dependent_MTases_sf"/>
</dbReference>
<proteinExistence type="predicted"/>
<dbReference type="PANTHER" id="PTHR43464:SF19">
    <property type="entry name" value="UBIQUINONE BIOSYNTHESIS O-METHYLTRANSFERASE, MITOCHONDRIAL"/>
    <property type="match status" value="1"/>
</dbReference>
<keyword evidence="2 5" id="KW-0808">Transferase</keyword>
<dbReference type="Pfam" id="PF13649">
    <property type="entry name" value="Methyltransf_25"/>
    <property type="match status" value="1"/>
</dbReference>
<dbReference type="RefSeq" id="WP_163799565.1">
    <property type="nucleotide sequence ID" value="NZ_AP022588.1"/>
</dbReference>
<dbReference type="GO" id="GO:0008168">
    <property type="term" value="F:methyltransferase activity"/>
    <property type="evidence" value="ECO:0007669"/>
    <property type="project" value="UniProtKB-KW"/>
</dbReference>
<evidence type="ECO:0000313" key="6">
    <source>
        <dbReference type="Proteomes" id="UP000467193"/>
    </source>
</evidence>
<feature type="domain" description="Methyltransferase" evidence="4">
    <location>
        <begin position="49"/>
        <end position="141"/>
    </location>
</feature>
<evidence type="ECO:0000256" key="1">
    <source>
        <dbReference type="ARBA" id="ARBA00022603"/>
    </source>
</evidence>
<dbReference type="CDD" id="cd02440">
    <property type="entry name" value="AdoMet_MTases"/>
    <property type="match status" value="1"/>
</dbReference>
<dbReference type="SUPFAM" id="SSF53335">
    <property type="entry name" value="S-adenosyl-L-methionine-dependent methyltransferases"/>
    <property type="match status" value="1"/>
</dbReference>
<evidence type="ECO:0000259" key="4">
    <source>
        <dbReference type="Pfam" id="PF13649"/>
    </source>
</evidence>
<evidence type="ECO:0000313" key="5">
    <source>
        <dbReference type="EMBL" id="BBY30226.1"/>
    </source>
</evidence>
<dbReference type="Gene3D" id="3.40.50.150">
    <property type="entry name" value="Vaccinia Virus protein VP39"/>
    <property type="match status" value="1"/>
</dbReference>
<sequence length="195" mass="20749">MSTRWQETDAPRGDDYDARWRTLAADGQEIHGEADLVDGLLSEIGGSRVLDAGCGTGRVAIELARRGRTVVGVDLDEAMLDTARAEAPELTWLRSDLTAVAGLADAPFDVVVLAGNVMIFVAPGTEVPVLSALTAQLAPTGLLVAGFQLDRLPVDRYDAFAADAGLRLVARWATWEREPFTGGDYAVSVHARMAG</sequence>
<evidence type="ECO:0000256" key="2">
    <source>
        <dbReference type="ARBA" id="ARBA00022679"/>
    </source>
</evidence>
<dbReference type="Proteomes" id="UP000467193">
    <property type="component" value="Chromosome"/>
</dbReference>
<dbReference type="GO" id="GO:0032259">
    <property type="term" value="P:methylation"/>
    <property type="evidence" value="ECO:0007669"/>
    <property type="project" value="UniProtKB-KW"/>
</dbReference>
<gene>
    <name evidence="5" type="ORF">MSEDJ_43220</name>
</gene>
<dbReference type="KEGG" id="msei:MSEDJ_43220"/>
<protein>
    <submittedName>
        <fullName evidence="5">SAM-dependent methyltransferase</fullName>
    </submittedName>
</protein>
<keyword evidence="6" id="KW-1185">Reference proteome</keyword>
<dbReference type="InterPro" id="IPR041698">
    <property type="entry name" value="Methyltransf_25"/>
</dbReference>